<feature type="region of interest" description="Disordered" evidence="1">
    <location>
        <begin position="1"/>
        <end position="27"/>
    </location>
</feature>
<gene>
    <name evidence="2" type="ORF">GWK47_014415</name>
</gene>
<evidence type="ECO:0000313" key="3">
    <source>
        <dbReference type="Proteomes" id="UP000770661"/>
    </source>
</evidence>
<dbReference type="EMBL" id="JACEEZ010020653">
    <property type="protein sequence ID" value="KAG0714301.1"/>
    <property type="molecule type" value="Genomic_DNA"/>
</dbReference>
<comment type="caution">
    <text evidence="2">The sequence shown here is derived from an EMBL/GenBank/DDBJ whole genome shotgun (WGS) entry which is preliminary data.</text>
</comment>
<keyword evidence="3" id="KW-1185">Reference proteome</keyword>
<dbReference type="Proteomes" id="UP000770661">
    <property type="component" value="Unassembled WGS sequence"/>
</dbReference>
<proteinExistence type="predicted"/>
<reference evidence="2" key="1">
    <citation type="submission" date="2020-07" db="EMBL/GenBank/DDBJ databases">
        <title>The High-quality genome of the commercially important snow crab, Chionoecetes opilio.</title>
        <authorList>
            <person name="Jeong J.-H."/>
            <person name="Ryu S."/>
        </authorList>
    </citation>
    <scope>NUCLEOTIDE SEQUENCE</scope>
    <source>
        <strain evidence="2">MADBK_172401_WGS</strain>
        <tissue evidence="2">Digestive gland</tissue>
    </source>
</reference>
<dbReference type="OrthoDB" id="7477527at2759"/>
<protein>
    <submittedName>
        <fullName evidence="2">Uncharacterized protein</fullName>
    </submittedName>
</protein>
<name>A0A8J5CIU6_CHIOP</name>
<accession>A0A8J5CIU6</accession>
<sequence>MSDASDVGGWGYQSSDGPGKISAGGQRGEEVSTLTSGSCWSLFSSSDRNPVPPGTALCFEMDNMVAVHCIAYQGTSKSDLLLSLSERILGSVAFFPIPSGCPGSCRVWKTCGPTPYLISSDRRWSDSFVRSALRLSIGSGALRRWTSSRPGTLPQLQIFLIKGGTDPCGGPKTP</sequence>
<evidence type="ECO:0000313" key="2">
    <source>
        <dbReference type="EMBL" id="KAG0714301.1"/>
    </source>
</evidence>
<dbReference type="AlphaFoldDB" id="A0A8J5CIU6"/>
<organism evidence="2 3">
    <name type="scientific">Chionoecetes opilio</name>
    <name type="common">Atlantic snow crab</name>
    <name type="synonym">Cancer opilio</name>
    <dbReference type="NCBI Taxonomy" id="41210"/>
    <lineage>
        <taxon>Eukaryota</taxon>
        <taxon>Metazoa</taxon>
        <taxon>Ecdysozoa</taxon>
        <taxon>Arthropoda</taxon>
        <taxon>Crustacea</taxon>
        <taxon>Multicrustacea</taxon>
        <taxon>Malacostraca</taxon>
        <taxon>Eumalacostraca</taxon>
        <taxon>Eucarida</taxon>
        <taxon>Decapoda</taxon>
        <taxon>Pleocyemata</taxon>
        <taxon>Brachyura</taxon>
        <taxon>Eubrachyura</taxon>
        <taxon>Majoidea</taxon>
        <taxon>Majidae</taxon>
        <taxon>Chionoecetes</taxon>
    </lineage>
</organism>
<evidence type="ECO:0000256" key="1">
    <source>
        <dbReference type="SAM" id="MobiDB-lite"/>
    </source>
</evidence>